<feature type="region of interest" description="Disordered" evidence="1">
    <location>
        <begin position="314"/>
        <end position="349"/>
    </location>
</feature>
<evidence type="ECO:0000256" key="2">
    <source>
        <dbReference type="SAM" id="Phobius"/>
    </source>
</evidence>
<dbReference type="Pfam" id="PF24664">
    <property type="entry name" value="Monjiviricetes_fusion"/>
    <property type="match status" value="1"/>
</dbReference>
<dbReference type="Gene3D" id="2.40.70.10">
    <property type="entry name" value="Acid Proteases"/>
    <property type="match status" value="1"/>
</dbReference>
<reference evidence="4" key="1">
    <citation type="submission" date="2017-10" db="EMBL/GenBank/DDBJ databases">
        <title>Rapid genome shrinkage in a self-fertile nematode reveals novel sperm competition proteins.</title>
        <authorList>
            <person name="Yin D."/>
            <person name="Schwarz E.M."/>
            <person name="Thomas C.G."/>
            <person name="Felde R.L."/>
            <person name="Korf I.F."/>
            <person name="Cutter A.D."/>
            <person name="Schartner C.M."/>
            <person name="Ralston E.J."/>
            <person name="Meyer B.J."/>
            <person name="Haag E.S."/>
        </authorList>
    </citation>
    <scope>NUCLEOTIDE SEQUENCE [LARGE SCALE GENOMIC DNA]</scope>
    <source>
        <strain evidence="4">JU1422</strain>
    </source>
</reference>
<dbReference type="InterPro" id="IPR001969">
    <property type="entry name" value="Aspartic_peptidase_AS"/>
</dbReference>
<dbReference type="Proteomes" id="UP000230233">
    <property type="component" value="Chromosome IV"/>
</dbReference>
<dbReference type="CDD" id="cd00303">
    <property type="entry name" value="retropepsin_like"/>
    <property type="match status" value="1"/>
</dbReference>
<dbReference type="Gene3D" id="1.20.5.1890">
    <property type="match status" value="1"/>
</dbReference>
<keyword evidence="2" id="KW-1133">Transmembrane helix</keyword>
<dbReference type="InterPro" id="IPR021109">
    <property type="entry name" value="Peptidase_aspartic_dom_sf"/>
</dbReference>
<dbReference type="PROSITE" id="PS00141">
    <property type="entry name" value="ASP_PROTEASE"/>
    <property type="match status" value="1"/>
</dbReference>
<feature type="region of interest" description="Disordered" evidence="1">
    <location>
        <begin position="1"/>
        <end position="52"/>
    </location>
</feature>
<evidence type="ECO:0000256" key="1">
    <source>
        <dbReference type="SAM" id="MobiDB-lite"/>
    </source>
</evidence>
<keyword evidence="2" id="KW-0472">Membrane</keyword>
<dbReference type="PANTHER" id="PTHR33223:SF6">
    <property type="entry name" value="CCHC-TYPE DOMAIN-CONTAINING PROTEIN"/>
    <property type="match status" value="1"/>
</dbReference>
<feature type="compositionally biased region" description="Polar residues" evidence="1">
    <location>
        <begin position="317"/>
        <end position="349"/>
    </location>
</feature>
<dbReference type="EMBL" id="PDUG01000004">
    <property type="protein sequence ID" value="PIC37316.1"/>
    <property type="molecule type" value="Genomic_DNA"/>
</dbReference>
<protein>
    <recommendedName>
        <fullName evidence="5">Peptidase A2 domain-containing protein</fullName>
    </recommendedName>
</protein>
<dbReference type="SUPFAM" id="SSF50630">
    <property type="entry name" value="Acid proteases"/>
    <property type="match status" value="1"/>
</dbReference>
<comment type="caution">
    <text evidence="3">The sequence shown here is derived from an EMBL/GenBank/DDBJ whole genome shotgun (WGS) entry which is preliminary data.</text>
</comment>
<keyword evidence="2" id="KW-0812">Transmembrane</keyword>
<evidence type="ECO:0000313" key="4">
    <source>
        <dbReference type="Proteomes" id="UP000230233"/>
    </source>
</evidence>
<proteinExistence type="predicted"/>
<feature type="transmembrane region" description="Helical" evidence="2">
    <location>
        <begin position="1070"/>
        <end position="1092"/>
    </location>
</feature>
<dbReference type="Pfam" id="PF13975">
    <property type="entry name" value="gag-asp_proteas"/>
    <property type="match status" value="1"/>
</dbReference>
<accession>A0A2G5UDJ6</accession>
<gene>
    <name evidence="3" type="primary">Cnig_chr_IV.g15985</name>
    <name evidence="3" type="ORF">B9Z55_015985</name>
</gene>
<dbReference type="GO" id="GO:0004190">
    <property type="term" value="F:aspartic-type endopeptidase activity"/>
    <property type="evidence" value="ECO:0007669"/>
    <property type="project" value="InterPro"/>
</dbReference>
<dbReference type="OrthoDB" id="5875288at2759"/>
<dbReference type="PANTHER" id="PTHR33223">
    <property type="entry name" value="CCHC-TYPE DOMAIN-CONTAINING PROTEIN"/>
    <property type="match status" value="1"/>
</dbReference>
<organism evidence="3 4">
    <name type="scientific">Caenorhabditis nigoni</name>
    <dbReference type="NCBI Taxonomy" id="1611254"/>
    <lineage>
        <taxon>Eukaryota</taxon>
        <taxon>Metazoa</taxon>
        <taxon>Ecdysozoa</taxon>
        <taxon>Nematoda</taxon>
        <taxon>Chromadorea</taxon>
        <taxon>Rhabditida</taxon>
        <taxon>Rhabditina</taxon>
        <taxon>Rhabditomorpha</taxon>
        <taxon>Rhabditoidea</taxon>
        <taxon>Rhabditidae</taxon>
        <taxon>Peloderinae</taxon>
        <taxon>Caenorhabditis</taxon>
    </lineage>
</organism>
<evidence type="ECO:0000313" key="3">
    <source>
        <dbReference type="EMBL" id="PIC37316.1"/>
    </source>
</evidence>
<dbReference type="STRING" id="1611254.A0A2G5UDJ6"/>
<sequence length="1323" mass="150211">MLQLRNRQVPRAHMDRNRVHVPPNPEPLGDEGINIDNPAPAEQAPRAPHAAPEVRRLTFKDIKSATEALLTTIPKFSGEKDDDTFVQWVERFVLEANALRLGRQLTLAVFPRLMTGSARLKYDGLTAEEKADFAILAQAMANKLRVNEGRDKAMNDLSQTKMRSNESIVKFAKRVENTARAAFPALEEEQRREIAINRFTRGLPSRIRSRVLERDTPETLDEAIELAEKIESIVKEEDIETINLINRVRGSEKTDEEDSLREQVRQLTIETKEQRRLIDQMSYCNRQSFQNERNQYPNRGNNSQQFGQRRGFQQQGYSNRGNFQSQRGQSNYDKGSNMNRNSYPREGWQSNQAPIQSGIHFLALVACMAMLIPAVGGQFQICPNLKSGEYFSPPPQITCELNPKETVVKTTIDIYTEFRASLKSRAYRCFQTTYSVCSGGPYQYLVGRPNIVNITTGPMTKENCLEAIDQRQVNNKTLIPRGNGIFHSEARKTAETTWATGVTCSEGVVYSIEIGEIATPDGEKVISSLGDMAGCEAKKGECETSDTRYVWNTEGITNFCKYSKIDTTEAYITKSKVAIPSLQIALEIAQNQTDSQIENCGLGMAVITNNGFMISIKNYRQSLSELIDSVDKRKQRMKRSLQIKYRPEGLLIQRLYGPDATIERYPIFSYDPIQDPRILQEMRKFDVTLAHVRFQWENYELPNKQLAILRAIREGEYRKQLIRELRENGENLRNAVTIKQLEQPSHNFDGYLEDEFGKARPLTEDEKSRKIRVWDDNRRSTQRPTTRIPFNREMAGPEFIKQIAEYHRKAEENRENSQLNGRLQFVADKIIEANYYEFDKIYHKLCEMQNWQIEISKTLLAIDPTLGMRTLLKRDDIVAKRAGMVYLVSQCTPVIVDKVFYDHNVDGKCYVDTPVLVKNQTWFIAAGMEKDLVRESVEIPCEQVTLGIYKNENGQWKSQNGLSVVRNIPITFVKRSDRLNLTLSAPPAFTKLENVENPFAYLASWTYTLFKVKETQRELMRSLHNEGMSFEIIEEALNTGIHGVNGIIQSGVDQATDFVQTQIWDRVKIIVIPILVITCLIFATIVLLKIYLVRKAAGLAFSELAKLTRRAPPTIQQMIRRWRPEVHNIMLKEDGATELDVFSIRRSDSIVSMPMIATILTQSGTQLPFIPVQLNGTPSVALLDSGASVSLIPEKVMRELSLEKQVTATQCSAKVANGSSLQFLGKTDIIVTMGKTSISHEILITENEGTPAVCLLGIDFISALNKQGETLTFNILEKNVKIGTVKVPLLDLNQWEKSPKIVMNKGSFHLVTKPAPKILFLVG</sequence>
<name>A0A2G5UDJ6_9PELO</name>
<dbReference type="SUPFAM" id="SSF161008">
    <property type="entry name" value="Viral glycoprotein ectodomain-like"/>
    <property type="match status" value="1"/>
</dbReference>
<evidence type="ECO:0008006" key="5">
    <source>
        <dbReference type="Google" id="ProtNLM"/>
    </source>
</evidence>
<keyword evidence="4" id="KW-1185">Reference proteome</keyword>
<dbReference type="GO" id="GO:0006508">
    <property type="term" value="P:proteolysis"/>
    <property type="evidence" value="ECO:0007669"/>
    <property type="project" value="InterPro"/>
</dbReference>